<proteinExistence type="inferred from homology"/>
<dbReference type="OrthoDB" id="277931at2759"/>
<feature type="compositionally biased region" description="Basic residues" evidence="6">
    <location>
        <begin position="69"/>
        <end position="95"/>
    </location>
</feature>
<dbReference type="SUPFAM" id="SSF53474">
    <property type="entry name" value="alpha/beta-Hydrolases"/>
    <property type="match status" value="1"/>
</dbReference>
<dbReference type="AlphaFoldDB" id="A0A9E7L1B2"/>
<keyword evidence="4 7" id="KW-1133">Transmembrane helix</keyword>
<comment type="similarity">
    <text evidence="2">Belongs to the TMCO4 family.</text>
</comment>
<feature type="transmembrane region" description="Helical" evidence="7">
    <location>
        <begin position="547"/>
        <end position="568"/>
    </location>
</feature>
<evidence type="ECO:0000256" key="7">
    <source>
        <dbReference type="SAM" id="Phobius"/>
    </source>
</evidence>
<feature type="region of interest" description="Disordered" evidence="6">
    <location>
        <begin position="1"/>
        <end position="110"/>
    </location>
</feature>
<dbReference type="EMBL" id="CP097510">
    <property type="protein sequence ID" value="URE36936.1"/>
    <property type="molecule type" value="Genomic_DNA"/>
</dbReference>
<dbReference type="Gene3D" id="3.40.50.1820">
    <property type="entry name" value="alpha/beta hydrolase"/>
    <property type="match status" value="1"/>
</dbReference>
<dbReference type="PANTHER" id="PTHR17920">
    <property type="entry name" value="TRANSMEMBRANE AND COILED-COIL DOMAIN-CONTAINING PROTEIN 4 TMCO4"/>
    <property type="match status" value="1"/>
</dbReference>
<evidence type="ECO:0008006" key="10">
    <source>
        <dbReference type="Google" id="ProtNLM"/>
    </source>
</evidence>
<organism evidence="8 9">
    <name type="scientific">Musa troglodytarum</name>
    <name type="common">fe'i banana</name>
    <dbReference type="NCBI Taxonomy" id="320322"/>
    <lineage>
        <taxon>Eukaryota</taxon>
        <taxon>Viridiplantae</taxon>
        <taxon>Streptophyta</taxon>
        <taxon>Embryophyta</taxon>
        <taxon>Tracheophyta</taxon>
        <taxon>Spermatophyta</taxon>
        <taxon>Magnoliopsida</taxon>
        <taxon>Liliopsida</taxon>
        <taxon>Zingiberales</taxon>
        <taxon>Musaceae</taxon>
        <taxon>Musa</taxon>
    </lineage>
</organism>
<evidence type="ECO:0000256" key="3">
    <source>
        <dbReference type="ARBA" id="ARBA00022692"/>
    </source>
</evidence>
<dbReference type="Pfam" id="PF05277">
    <property type="entry name" value="DUF726"/>
    <property type="match status" value="1"/>
</dbReference>
<keyword evidence="3 7" id="KW-0812">Transmembrane</keyword>
<feature type="transmembrane region" description="Helical" evidence="7">
    <location>
        <begin position="429"/>
        <end position="455"/>
    </location>
</feature>
<evidence type="ECO:0000256" key="6">
    <source>
        <dbReference type="SAM" id="MobiDB-lite"/>
    </source>
</evidence>
<evidence type="ECO:0000256" key="5">
    <source>
        <dbReference type="ARBA" id="ARBA00023136"/>
    </source>
</evidence>
<keyword evidence="9" id="KW-1185">Reference proteome</keyword>
<sequence>MVRFCCHPVSFRDRAPADRNRHRRDQERARRGPGRDGPVVAEPDASVRGGRAAGPRPPPGPDPPDPPPRLRRPRPRRTGPLQHRKRHQQRGRWRRPRDLDPRVVRPSPPRLQVPLPFSPLLPFEKTFPSLSLFFLLWGNRFLDIDPKAWSGLEETAASSMAKHHIGAYLRIIFEEDSESSSEKYEQELTLAEAVDAMAVSLEAACSSGGTSKEAHHNYDQEYHDGAMTSKETHHNRDQEYHDRATMGLSSESFDGISETSQTLEGRNSKVSFKVENGETTIVQDTPYYRQRRMVLLYELLSACVADTPQDNKKVSQFRKGYDARHRVALRLLATWLDVKWIKVEAMEIMVACSAMAAAKEEVQSQESESTKSKWSKWKRGGIIGAAALTGGALLAITGGLAAPAIAAGFSALAPTLGTLLPVVGASGFAAIASAAGSVAGSVAVAASFGAAGAGLTGSKMARRIGGIEEFDFKQIGENHNQGRLGVGIFVSGFVFQEEDFVRPWEGPKDNLERYVLQWESKNLISMSTAIQDWLTSRLAMGLMKQGAMMTVLSTLITALAWPATLIAATDFIDSKWSIAIDRSDKAGKLLAEVLLKGLQGNRPVTLIGFSLGARVVYKCLQALAVSGDNEGLVERVVLLGAPLSVKGEQWDTARKIVAGRFINVYSTNDWILGVAFRASLFSQGLAGIQPIDIPGVENIDATDYIDGHSSYLWTSRRILEQLELDAYFPVFSHHPVNPDGQAIQTHGDD</sequence>
<comment type="subcellular location">
    <subcellularLocation>
        <location evidence="1">Membrane</location>
        <topology evidence="1">Multi-pass membrane protein</topology>
    </subcellularLocation>
</comment>
<dbReference type="PANTHER" id="PTHR17920:SF3">
    <property type="entry name" value="TRANSMEMBRANE AND COILED-COIL DOMAIN-CONTAINING PROTEIN 4"/>
    <property type="match status" value="1"/>
</dbReference>
<dbReference type="GO" id="GO:0016020">
    <property type="term" value="C:membrane"/>
    <property type="evidence" value="ECO:0007669"/>
    <property type="project" value="UniProtKB-SubCell"/>
</dbReference>
<evidence type="ECO:0000313" key="8">
    <source>
        <dbReference type="EMBL" id="URE36936.1"/>
    </source>
</evidence>
<accession>A0A9E7L1B2</accession>
<keyword evidence="5 7" id="KW-0472">Membrane</keyword>
<name>A0A9E7L1B2_9LILI</name>
<evidence type="ECO:0000256" key="2">
    <source>
        <dbReference type="ARBA" id="ARBA00009824"/>
    </source>
</evidence>
<dbReference type="InterPro" id="IPR029058">
    <property type="entry name" value="AB_hydrolase_fold"/>
</dbReference>
<reference evidence="8" key="1">
    <citation type="submission" date="2022-05" db="EMBL/GenBank/DDBJ databases">
        <title>The Musa troglodytarum L. genome provides insights into the mechanism of non-climacteric behaviour and enrichment of carotenoids.</title>
        <authorList>
            <person name="Wang J."/>
        </authorList>
    </citation>
    <scope>NUCLEOTIDE SEQUENCE</scope>
    <source>
        <tissue evidence="8">Leaf</tissue>
    </source>
</reference>
<dbReference type="Proteomes" id="UP001055439">
    <property type="component" value="Chromosome 8"/>
</dbReference>
<feature type="compositionally biased region" description="Basic and acidic residues" evidence="6">
    <location>
        <begin position="10"/>
        <end position="34"/>
    </location>
</feature>
<dbReference type="InterPro" id="IPR007941">
    <property type="entry name" value="DUF726"/>
</dbReference>
<feature type="compositionally biased region" description="Pro residues" evidence="6">
    <location>
        <begin position="55"/>
        <end position="67"/>
    </location>
</feature>
<protein>
    <recommendedName>
        <fullName evidence="10">Transmembrane and coiled-coil domain-containing protein 4</fullName>
    </recommendedName>
</protein>
<feature type="transmembrane region" description="Helical" evidence="7">
    <location>
        <begin position="381"/>
        <end position="409"/>
    </location>
</feature>
<evidence type="ECO:0000313" key="9">
    <source>
        <dbReference type="Proteomes" id="UP001055439"/>
    </source>
</evidence>
<evidence type="ECO:0000256" key="4">
    <source>
        <dbReference type="ARBA" id="ARBA00022989"/>
    </source>
</evidence>
<evidence type="ECO:0000256" key="1">
    <source>
        <dbReference type="ARBA" id="ARBA00004141"/>
    </source>
</evidence>
<gene>
    <name evidence="8" type="ORF">MUK42_18034</name>
</gene>